<dbReference type="Proteomes" id="UP000186955">
    <property type="component" value="Unassembled WGS sequence"/>
</dbReference>
<evidence type="ECO:0000256" key="1">
    <source>
        <dbReference type="ARBA" id="ARBA00001974"/>
    </source>
</evidence>
<evidence type="ECO:0000256" key="2">
    <source>
        <dbReference type="ARBA" id="ARBA00005466"/>
    </source>
</evidence>
<evidence type="ECO:0000259" key="6">
    <source>
        <dbReference type="PROSITE" id="PS51387"/>
    </source>
</evidence>
<comment type="similarity">
    <text evidence="2">Belongs to the oxygen-dependent FAD-linked oxidoreductase family.</text>
</comment>
<keyword evidence="8" id="KW-1185">Reference proteome</keyword>
<dbReference type="InterPro" id="IPR036318">
    <property type="entry name" value="FAD-bd_PCMH-like_sf"/>
</dbReference>
<evidence type="ECO:0000256" key="5">
    <source>
        <dbReference type="ARBA" id="ARBA00023002"/>
    </source>
</evidence>
<accession>A0A1Q5UKE8</accession>
<keyword evidence="5" id="KW-0560">Oxidoreductase</keyword>
<dbReference type="GO" id="GO:0016491">
    <property type="term" value="F:oxidoreductase activity"/>
    <property type="evidence" value="ECO:0007669"/>
    <property type="project" value="UniProtKB-KW"/>
</dbReference>
<comment type="caution">
    <text evidence="7">The sequence shown here is derived from an EMBL/GenBank/DDBJ whole genome shotgun (WGS) entry which is preliminary data.</text>
</comment>
<feature type="domain" description="FAD-binding PCMH-type" evidence="6">
    <location>
        <begin position="32"/>
        <end position="213"/>
    </location>
</feature>
<dbReference type="InterPro" id="IPR006094">
    <property type="entry name" value="Oxid_FAD_bind_N"/>
</dbReference>
<proteinExistence type="inferred from homology"/>
<dbReference type="GO" id="GO:0071949">
    <property type="term" value="F:FAD binding"/>
    <property type="evidence" value="ECO:0007669"/>
    <property type="project" value="InterPro"/>
</dbReference>
<dbReference type="PANTHER" id="PTHR42973:SF39">
    <property type="entry name" value="FAD-BINDING PCMH-TYPE DOMAIN-CONTAINING PROTEIN"/>
    <property type="match status" value="1"/>
</dbReference>
<comment type="cofactor">
    <cofactor evidence="1">
        <name>FAD</name>
        <dbReference type="ChEBI" id="CHEBI:57692"/>
    </cofactor>
</comment>
<reference evidence="7 8" key="1">
    <citation type="submission" date="2016-10" db="EMBL/GenBank/DDBJ databases">
        <title>Genome sequence of the ascomycete fungus Penicillium subrubescens.</title>
        <authorList>
            <person name="De Vries R.P."/>
            <person name="Peng M."/>
            <person name="Dilokpimol A."/>
            <person name="Hilden K."/>
            <person name="Makela M.R."/>
            <person name="Grigoriev I."/>
            <person name="Riley R."/>
            <person name="Granchi Z."/>
        </authorList>
    </citation>
    <scope>NUCLEOTIDE SEQUENCE [LARGE SCALE GENOMIC DNA]</scope>
    <source>
        <strain evidence="7 8">CBS 132785</strain>
    </source>
</reference>
<evidence type="ECO:0000313" key="7">
    <source>
        <dbReference type="EMBL" id="OKP12942.1"/>
    </source>
</evidence>
<dbReference type="EMBL" id="MNBE01000166">
    <property type="protein sequence ID" value="OKP12942.1"/>
    <property type="molecule type" value="Genomic_DNA"/>
</dbReference>
<dbReference type="InterPro" id="IPR050416">
    <property type="entry name" value="FAD-linked_Oxidoreductase"/>
</dbReference>
<name>A0A1Q5UKE8_9EURO</name>
<dbReference type="InterPro" id="IPR016166">
    <property type="entry name" value="FAD-bd_PCMH"/>
</dbReference>
<evidence type="ECO:0000313" key="8">
    <source>
        <dbReference type="Proteomes" id="UP000186955"/>
    </source>
</evidence>
<organism evidence="7 8">
    <name type="scientific">Penicillium subrubescens</name>
    <dbReference type="NCBI Taxonomy" id="1316194"/>
    <lineage>
        <taxon>Eukaryota</taxon>
        <taxon>Fungi</taxon>
        <taxon>Dikarya</taxon>
        <taxon>Ascomycota</taxon>
        <taxon>Pezizomycotina</taxon>
        <taxon>Eurotiomycetes</taxon>
        <taxon>Eurotiomycetidae</taxon>
        <taxon>Eurotiales</taxon>
        <taxon>Aspergillaceae</taxon>
        <taxon>Penicillium</taxon>
    </lineage>
</organism>
<keyword evidence="3" id="KW-0285">Flavoprotein</keyword>
<evidence type="ECO:0000256" key="3">
    <source>
        <dbReference type="ARBA" id="ARBA00022630"/>
    </source>
</evidence>
<dbReference type="Gene3D" id="3.30.465.10">
    <property type="match status" value="1"/>
</dbReference>
<protein>
    <recommendedName>
        <fullName evidence="6">FAD-binding PCMH-type domain-containing protein</fullName>
    </recommendedName>
</protein>
<dbReference type="SUPFAM" id="SSF56176">
    <property type="entry name" value="FAD-binding/transporter-associated domain-like"/>
    <property type="match status" value="1"/>
</dbReference>
<dbReference type="STRING" id="1316194.A0A1Q5UKE8"/>
<gene>
    <name evidence="7" type="ORF">PENSUB_1385</name>
</gene>
<dbReference type="AlphaFoldDB" id="A0A1Q5UKE8"/>
<dbReference type="PROSITE" id="PS51387">
    <property type="entry name" value="FAD_PCMH"/>
    <property type="match status" value="1"/>
</dbReference>
<dbReference type="InterPro" id="IPR016169">
    <property type="entry name" value="FAD-bd_PCMH_sub2"/>
</dbReference>
<dbReference type="PANTHER" id="PTHR42973">
    <property type="entry name" value="BINDING OXIDOREDUCTASE, PUTATIVE (AFU_ORTHOLOGUE AFUA_1G17690)-RELATED"/>
    <property type="match status" value="1"/>
</dbReference>
<dbReference type="Pfam" id="PF01565">
    <property type="entry name" value="FAD_binding_4"/>
    <property type="match status" value="1"/>
</dbReference>
<keyword evidence="4" id="KW-0274">FAD</keyword>
<evidence type="ECO:0000256" key="4">
    <source>
        <dbReference type="ARBA" id="ARBA00022827"/>
    </source>
</evidence>
<sequence>MTVPELPILWRDNAPPCEYEAWRTRTFNSKRPDDQPLAIVKPTTIDHIVAATALANEQSAKLALRSGGHSLQCWSLRKDSILVDLENFRYLEFDGATGVASVSPSVTSSELLLFLAKHQRFFPSGHSGEVGLGGFLLQGGIGLNARILPTLSDDIEPTIFGLTLPNTPIPVIAFHAHVHAESDESANELLKPLHQSHPAGAMVEQDCVDTSVQQEFEAGHAMMPPGARYFTDSVFLTQGTDIVEACREMFTILPAHTAGSIAYWEPMKQRTKLPEMAWSIHSEHYVSLMAIYGDQDQDHKQQTWILECFKDMDSKGLLLGTYVGDAHPKDRPHHYWSDSAKERIQKIGAQWDPEARLRGTIFAEDTL</sequence>